<accession>H2ZQQ6</accession>
<dbReference type="HOGENOM" id="CLU_104782_0_0_1"/>
<organism evidence="5 6">
    <name type="scientific">Ciona savignyi</name>
    <name type="common">Pacific transparent sea squirt</name>
    <dbReference type="NCBI Taxonomy" id="51511"/>
    <lineage>
        <taxon>Eukaryota</taxon>
        <taxon>Metazoa</taxon>
        <taxon>Chordata</taxon>
        <taxon>Tunicata</taxon>
        <taxon>Ascidiacea</taxon>
        <taxon>Phlebobranchia</taxon>
        <taxon>Cionidae</taxon>
        <taxon>Ciona</taxon>
    </lineage>
</organism>
<dbReference type="AlphaFoldDB" id="H2ZQQ6"/>
<dbReference type="Ensembl" id="ENSCSAVT00000020136.1">
    <property type="protein sequence ID" value="ENSCSAVP00000019922.1"/>
    <property type="gene ID" value="ENSCSAVG00000011698.1"/>
</dbReference>
<dbReference type="PANTHER" id="PTHR19981:SF1">
    <property type="entry name" value="RHEA, ISOFORM B"/>
    <property type="match status" value="1"/>
</dbReference>
<dbReference type="InterPro" id="IPR035964">
    <property type="entry name" value="I/LWEQ_dom_sf"/>
</dbReference>
<keyword evidence="6" id="KW-1185">Reference proteome</keyword>
<dbReference type="Pfam" id="PF01608">
    <property type="entry name" value="I_LWEQ"/>
    <property type="match status" value="1"/>
</dbReference>
<dbReference type="GO" id="GO:0003779">
    <property type="term" value="F:actin binding"/>
    <property type="evidence" value="ECO:0007669"/>
    <property type="project" value="InterPro"/>
</dbReference>
<dbReference type="Gene3D" id="1.20.1410.10">
    <property type="entry name" value="I/LWEQ domain"/>
    <property type="match status" value="2"/>
</dbReference>
<evidence type="ECO:0000313" key="5">
    <source>
        <dbReference type="Ensembl" id="ENSCSAVP00000019922.1"/>
    </source>
</evidence>
<dbReference type="PROSITE" id="PS50945">
    <property type="entry name" value="I_LWEQ"/>
    <property type="match status" value="1"/>
</dbReference>
<evidence type="ECO:0000256" key="2">
    <source>
        <dbReference type="ARBA" id="ARBA00022490"/>
    </source>
</evidence>
<evidence type="ECO:0000256" key="3">
    <source>
        <dbReference type="SAM" id="Coils"/>
    </source>
</evidence>
<evidence type="ECO:0000256" key="1">
    <source>
        <dbReference type="ARBA" id="ARBA00004496"/>
    </source>
</evidence>
<dbReference type="GO" id="GO:0005178">
    <property type="term" value="F:integrin binding"/>
    <property type="evidence" value="ECO:0007669"/>
    <property type="project" value="TreeGrafter"/>
</dbReference>
<dbReference type="GO" id="GO:0005925">
    <property type="term" value="C:focal adhesion"/>
    <property type="evidence" value="ECO:0007669"/>
    <property type="project" value="TreeGrafter"/>
</dbReference>
<evidence type="ECO:0000259" key="4">
    <source>
        <dbReference type="PROSITE" id="PS50945"/>
    </source>
</evidence>
<reference evidence="5" key="2">
    <citation type="submission" date="2025-08" db="UniProtKB">
        <authorList>
            <consortium name="Ensembl"/>
        </authorList>
    </citation>
    <scope>IDENTIFICATION</scope>
</reference>
<reference evidence="5" key="3">
    <citation type="submission" date="2025-09" db="UniProtKB">
        <authorList>
            <consortium name="Ensembl"/>
        </authorList>
    </citation>
    <scope>IDENTIFICATION</scope>
</reference>
<keyword evidence="3" id="KW-0175">Coiled coil</keyword>
<dbReference type="SUPFAM" id="SSF109885">
    <property type="entry name" value="I/LWEQ domain"/>
    <property type="match status" value="1"/>
</dbReference>
<dbReference type="GO" id="GO:0098609">
    <property type="term" value="P:cell-cell adhesion"/>
    <property type="evidence" value="ECO:0007669"/>
    <property type="project" value="TreeGrafter"/>
</dbReference>
<dbReference type="Proteomes" id="UP000007875">
    <property type="component" value="Unassembled WGS sequence"/>
</dbReference>
<feature type="coiled-coil region" evidence="3">
    <location>
        <begin position="145"/>
        <end position="172"/>
    </location>
</feature>
<protein>
    <recommendedName>
        <fullName evidence="4">I/LWEQ domain-containing protein</fullName>
    </recommendedName>
</protein>
<dbReference type="PANTHER" id="PTHR19981">
    <property type="entry name" value="TALIN"/>
    <property type="match status" value="1"/>
</dbReference>
<keyword evidence="2" id="KW-0963">Cytoplasm</keyword>
<dbReference type="InterPro" id="IPR002558">
    <property type="entry name" value="ILWEQ_dom"/>
</dbReference>
<dbReference type="GO" id="GO:0005737">
    <property type="term" value="C:cytoplasm"/>
    <property type="evidence" value="ECO:0007669"/>
    <property type="project" value="UniProtKB-SubCell"/>
</dbReference>
<dbReference type="GO" id="GO:0005886">
    <property type="term" value="C:plasma membrane"/>
    <property type="evidence" value="ECO:0007669"/>
    <property type="project" value="TreeGrafter"/>
</dbReference>
<sequence length="175" mass="18906">DESLNFEEQILEAAKSIATATTALVKAASAAQKELVLQGKVGSIAAMRHDDGQWSQGLISAAQMASEEKLVTSAKQVASSTAQLLVACKVKADPNSENMKRLQIAGNAVKHASEDLVKAASESANSDDEVEVVINSRLVGGIAQEMMAQEEILRKERELQSARQKLAQIRRMRYK</sequence>
<dbReference type="GeneTree" id="ENSGT00940000168860"/>
<dbReference type="GO" id="GO:0030036">
    <property type="term" value="P:actin cytoskeleton organization"/>
    <property type="evidence" value="ECO:0007669"/>
    <property type="project" value="TreeGrafter"/>
</dbReference>
<comment type="subcellular location">
    <subcellularLocation>
        <location evidence="1">Cytoplasm</location>
    </subcellularLocation>
</comment>
<reference evidence="6" key="1">
    <citation type="submission" date="2003-08" db="EMBL/GenBank/DDBJ databases">
        <authorList>
            <person name="Birren B."/>
            <person name="Nusbaum C."/>
            <person name="Abebe A."/>
            <person name="Abouelleil A."/>
            <person name="Adekoya E."/>
            <person name="Ait-zahra M."/>
            <person name="Allen N."/>
            <person name="Allen T."/>
            <person name="An P."/>
            <person name="Anderson M."/>
            <person name="Anderson S."/>
            <person name="Arachchi H."/>
            <person name="Armbruster J."/>
            <person name="Bachantsang P."/>
            <person name="Baldwin J."/>
            <person name="Barry A."/>
            <person name="Bayul T."/>
            <person name="Blitshsteyn B."/>
            <person name="Bloom T."/>
            <person name="Blye J."/>
            <person name="Boguslavskiy L."/>
            <person name="Borowsky M."/>
            <person name="Boukhgalter B."/>
            <person name="Brunache A."/>
            <person name="Butler J."/>
            <person name="Calixte N."/>
            <person name="Calvo S."/>
            <person name="Camarata J."/>
            <person name="Campo K."/>
            <person name="Chang J."/>
            <person name="Cheshatsang Y."/>
            <person name="Citroen M."/>
            <person name="Collymore A."/>
            <person name="Considine T."/>
            <person name="Cook A."/>
            <person name="Cooke P."/>
            <person name="Corum B."/>
            <person name="Cuomo C."/>
            <person name="David R."/>
            <person name="Dawoe T."/>
            <person name="Degray S."/>
            <person name="Dodge S."/>
            <person name="Dooley K."/>
            <person name="Dorje P."/>
            <person name="Dorjee K."/>
            <person name="Dorris L."/>
            <person name="Duffey N."/>
            <person name="Dupes A."/>
            <person name="Elkins T."/>
            <person name="Engels R."/>
            <person name="Erickson J."/>
            <person name="Farina A."/>
            <person name="Faro S."/>
            <person name="Ferreira P."/>
            <person name="Fischer H."/>
            <person name="Fitzgerald M."/>
            <person name="Foley K."/>
            <person name="Gage D."/>
            <person name="Galagan J."/>
            <person name="Gearin G."/>
            <person name="Gnerre S."/>
            <person name="Gnirke A."/>
            <person name="Goyette A."/>
            <person name="Graham J."/>
            <person name="Grandbois E."/>
            <person name="Gyaltsen K."/>
            <person name="Hafez N."/>
            <person name="Hagopian D."/>
            <person name="Hagos B."/>
            <person name="Hall J."/>
            <person name="Hatcher B."/>
            <person name="Heller A."/>
            <person name="Higgins H."/>
            <person name="Honan T."/>
            <person name="Horn A."/>
            <person name="Houde N."/>
            <person name="Hughes L."/>
            <person name="Hulme W."/>
            <person name="Husby E."/>
            <person name="Iliev I."/>
            <person name="Jaffe D."/>
            <person name="Jones C."/>
            <person name="Kamal M."/>
            <person name="Kamat A."/>
            <person name="Kamvysselis M."/>
            <person name="Karlsson E."/>
            <person name="Kells C."/>
            <person name="Kieu A."/>
            <person name="Kisner P."/>
            <person name="Kodira C."/>
            <person name="Kulbokas E."/>
            <person name="Labutti K."/>
            <person name="Lama D."/>
            <person name="Landers T."/>
            <person name="Leger J."/>
            <person name="Levine S."/>
            <person name="Lewis D."/>
            <person name="Lewis T."/>
            <person name="Lindblad-toh K."/>
            <person name="Liu X."/>
            <person name="Lokyitsang T."/>
            <person name="Lokyitsang Y."/>
            <person name="Lucien O."/>
            <person name="Lui A."/>
            <person name="Ma L.J."/>
            <person name="Mabbitt R."/>
            <person name="Macdonald J."/>
            <person name="Maclean C."/>
            <person name="Major J."/>
            <person name="Manning J."/>
            <person name="Marabella R."/>
            <person name="Maru K."/>
            <person name="Matthews C."/>
            <person name="Mauceli E."/>
            <person name="Mccarthy M."/>
            <person name="Mcdonough S."/>
            <person name="Mcghee T."/>
            <person name="Meldrim J."/>
            <person name="Meneus L."/>
            <person name="Mesirov J."/>
            <person name="Mihalev A."/>
            <person name="Mihova T."/>
            <person name="Mikkelsen T."/>
            <person name="Mlenga V."/>
            <person name="Moru K."/>
            <person name="Mozes J."/>
            <person name="Mulrain L."/>
            <person name="Munson G."/>
            <person name="Naylor J."/>
            <person name="Newes C."/>
            <person name="Nguyen C."/>
            <person name="Nguyen N."/>
            <person name="Nguyen T."/>
            <person name="Nicol R."/>
            <person name="Nielsen C."/>
            <person name="Nizzari M."/>
            <person name="Norbu C."/>
            <person name="Norbu N."/>
            <person name="O'donnell P."/>
            <person name="Okoawo O."/>
            <person name="O'leary S."/>
            <person name="Omotosho B."/>
            <person name="O'neill K."/>
            <person name="Osman S."/>
            <person name="Parker S."/>
            <person name="Perrin D."/>
            <person name="Phunkhang P."/>
            <person name="Piqani B."/>
            <person name="Purcell S."/>
            <person name="Rachupka T."/>
            <person name="Ramasamy U."/>
            <person name="Rameau R."/>
            <person name="Ray V."/>
            <person name="Raymond C."/>
            <person name="Retta R."/>
            <person name="Richardson S."/>
            <person name="Rise C."/>
            <person name="Rodriguez J."/>
            <person name="Rogers J."/>
            <person name="Rogov P."/>
            <person name="Rutman M."/>
            <person name="Schupbach R."/>
            <person name="Seaman C."/>
            <person name="Settipalli S."/>
            <person name="Sharpe T."/>
            <person name="Sheridan J."/>
            <person name="Sherpa N."/>
            <person name="Shi J."/>
            <person name="Smirnov S."/>
            <person name="Smith C."/>
            <person name="Sougnez C."/>
            <person name="Spencer B."/>
            <person name="Stalker J."/>
            <person name="Stange-thomann N."/>
            <person name="Stavropoulos S."/>
            <person name="Stetson K."/>
            <person name="Stone C."/>
            <person name="Stone S."/>
            <person name="Stubbs M."/>
            <person name="Talamas J."/>
            <person name="Tchuinga P."/>
            <person name="Tenzing P."/>
            <person name="Tesfaye S."/>
            <person name="Theodore J."/>
            <person name="Thoulutsang Y."/>
            <person name="Topham K."/>
            <person name="Towey S."/>
            <person name="Tsamla T."/>
            <person name="Tsomo N."/>
            <person name="Vallee D."/>
            <person name="Vassiliev H."/>
            <person name="Venkataraman V."/>
            <person name="Vinson J."/>
            <person name="Vo A."/>
            <person name="Wade C."/>
            <person name="Wang S."/>
            <person name="Wangchuk T."/>
            <person name="Wangdi T."/>
            <person name="Whittaker C."/>
            <person name="Wilkinson J."/>
            <person name="Wu Y."/>
            <person name="Wyman D."/>
            <person name="Yadav S."/>
            <person name="Yang S."/>
            <person name="Yang X."/>
            <person name="Yeager S."/>
            <person name="Yee E."/>
            <person name="Young G."/>
            <person name="Zainoun J."/>
            <person name="Zembeck L."/>
            <person name="Zimmer A."/>
            <person name="Zody M."/>
            <person name="Lander E."/>
        </authorList>
    </citation>
    <scope>NUCLEOTIDE SEQUENCE [LARGE SCALE GENOMIC DNA]</scope>
</reference>
<dbReference type="SMART" id="SM00307">
    <property type="entry name" value="ILWEQ"/>
    <property type="match status" value="1"/>
</dbReference>
<evidence type="ECO:0000313" key="6">
    <source>
        <dbReference type="Proteomes" id="UP000007875"/>
    </source>
</evidence>
<feature type="domain" description="I/LWEQ" evidence="4">
    <location>
        <begin position="1"/>
        <end position="175"/>
    </location>
</feature>
<name>H2ZQQ6_CIOSA</name>
<proteinExistence type="predicted"/>